<dbReference type="EMBL" id="CP061800">
    <property type="protein sequence ID" value="QTA89464.1"/>
    <property type="molecule type" value="Genomic_DNA"/>
</dbReference>
<accession>A0A975BPG0</accession>
<dbReference type="RefSeq" id="WP_207678074.1">
    <property type="nucleotide sequence ID" value="NZ_CP061800.1"/>
</dbReference>
<proteinExistence type="predicted"/>
<keyword evidence="2" id="KW-1185">Reference proteome</keyword>
<gene>
    <name evidence="1" type="ORF">dnm_055200</name>
</gene>
<reference evidence="1" key="1">
    <citation type="journal article" date="2021" name="Microb. Physiol.">
        <title>Proteogenomic Insights into the Physiology of Marine, Sulfate-Reducing, Filamentous Desulfonema limicola and Desulfonema magnum.</title>
        <authorList>
            <person name="Schnaars V."/>
            <person name="Wohlbrand L."/>
            <person name="Scheve S."/>
            <person name="Hinrichs C."/>
            <person name="Reinhardt R."/>
            <person name="Rabus R."/>
        </authorList>
    </citation>
    <scope>NUCLEOTIDE SEQUENCE</scope>
    <source>
        <strain evidence="1">4be13</strain>
    </source>
</reference>
<protein>
    <submittedName>
        <fullName evidence="1">Uncharacterized protein</fullName>
    </submittedName>
</protein>
<evidence type="ECO:0000313" key="1">
    <source>
        <dbReference type="EMBL" id="QTA89464.1"/>
    </source>
</evidence>
<dbReference type="AlphaFoldDB" id="A0A975BPG0"/>
<organism evidence="1 2">
    <name type="scientific">Desulfonema magnum</name>
    <dbReference type="NCBI Taxonomy" id="45655"/>
    <lineage>
        <taxon>Bacteria</taxon>
        <taxon>Pseudomonadati</taxon>
        <taxon>Thermodesulfobacteriota</taxon>
        <taxon>Desulfobacteria</taxon>
        <taxon>Desulfobacterales</taxon>
        <taxon>Desulfococcaceae</taxon>
        <taxon>Desulfonema</taxon>
    </lineage>
</organism>
<dbReference type="Proteomes" id="UP000663722">
    <property type="component" value="Chromosome"/>
</dbReference>
<sequence>MAVKKSAQLPDKLAFMSLSVSCFLSKEEGGENPKFSEIMTLESEKQIQAKKSAIDVQKNNFSKSKLNSIYF</sequence>
<evidence type="ECO:0000313" key="2">
    <source>
        <dbReference type="Proteomes" id="UP000663722"/>
    </source>
</evidence>
<dbReference type="KEGG" id="dmm:dnm_055200"/>
<name>A0A975BPG0_9BACT</name>